<accession>A0A6A4S785</accession>
<evidence type="ECO:0000313" key="1">
    <source>
        <dbReference type="EMBL" id="KAF0028078.1"/>
    </source>
</evidence>
<name>A0A6A4S785_SCOMX</name>
<sequence>MPLRGAFARIDESLVILNHEFRQVKPLHWQLRRFVSFPWNCCDVVGKWPSGSGELFSHCSICSFDVTVKLAAAVVADNPTCYHC</sequence>
<dbReference type="Proteomes" id="UP000438429">
    <property type="component" value="Unassembled WGS sequence"/>
</dbReference>
<protein>
    <submittedName>
        <fullName evidence="1">Uncharacterized protein</fullName>
    </submittedName>
</protein>
<evidence type="ECO:0000313" key="2">
    <source>
        <dbReference type="Proteomes" id="UP000438429"/>
    </source>
</evidence>
<organism evidence="1 2">
    <name type="scientific">Scophthalmus maximus</name>
    <name type="common">Turbot</name>
    <name type="synonym">Psetta maxima</name>
    <dbReference type="NCBI Taxonomy" id="52904"/>
    <lineage>
        <taxon>Eukaryota</taxon>
        <taxon>Metazoa</taxon>
        <taxon>Chordata</taxon>
        <taxon>Craniata</taxon>
        <taxon>Vertebrata</taxon>
        <taxon>Euteleostomi</taxon>
        <taxon>Actinopterygii</taxon>
        <taxon>Neopterygii</taxon>
        <taxon>Teleostei</taxon>
        <taxon>Neoteleostei</taxon>
        <taxon>Acanthomorphata</taxon>
        <taxon>Carangaria</taxon>
        <taxon>Pleuronectiformes</taxon>
        <taxon>Pleuronectoidei</taxon>
        <taxon>Scophthalmidae</taxon>
        <taxon>Scophthalmus</taxon>
    </lineage>
</organism>
<dbReference type="EMBL" id="VEVO01000017">
    <property type="protein sequence ID" value="KAF0028078.1"/>
    <property type="molecule type" value="Genomic_DNA"/>
</dbReference>
<dbReference type="AlphaFoldDB" id="A0A6A4S785"/>
<gene>
    <name evidence="1" type="ORF">F2P81_019165</name>
</gene>
<proteinExistence type="predicted"/>
<comment type="caution">
    <text evidence="1">The sequence shown here is derived from an EMBL/GenBank/DDBJ whole genome shotgun (WGS) entry which is preliminary data.</text>
</comment>
<reference evidence="1 2" key="1">
    <citation type="submission" date="2019-06" db="EMBL/GenBank/DDBJ databases">
        <title>Draft genomes of female and male turbot (Scophthalmus maximus).</title>
        <authorList>
            <person name="Xu H."/>
            <person name="Xu X.-W."/>
            <person name="Shao C."/>
            <person name="Chen S."/>
        </authorList>
    </citation>
    <scope>NUCLEOTIDE SEQUENCE [LARGE SCALE GENOMIC DNA]</scope>
    <source>
        <strain evidence="1">Ysfricsl-2016a</strain>
        <tissue evidence="1">Blood</tissue>
    </source>
</reference>